<comment type="caution">
    <text evidence="1">The sequence shown here is derived from an EMBL/GenBank/DDBJ whole genome shotgun (WGS) entry which is preliminary data.</text>
</comment>
<proteinExistence type="predicted"/>
<gene>
    <name evidence="1" type="ORF">LTS18_000375</name>
</gene>
<protein>
    <submittedName>
        <fullName evidence="1">Uncharacterized protein</fullName>
    </submittedName>
</protein>
<keyword evidence="2" id="KW-1185">Reference proteome</keyword>
<evidence type="ECO:0000313" key="2">
    <source>
        <dbReference type="Proteomes" id="UP001186974"/>
    </source>
</evidence>
<dbReference type="EMBL" id="JAWDJW010005137">
    <property type="protein sequence ID" value="KAK3069267.1"/>
    <property type="molecule type" value="Genomic_DNA"/>
</dbReference>
<sequence>MRWWLTRGPFTPLFRRFLFSNIRFTSKVTIISYIGTYYAIGAAWILTVANYFAVGWFNGYLDKYYIDSWKVWFTIVIVFNGLGNIALAVMRYRTGDRTLLGSLFENFKWTFMLAIFLGGLSLHVSQALLSHMFEIDMTWGATSKEAEFSNFFIEVPKVIRRFKFSLAFSTIFIVGMVVLAVAPFVPYDWQITDFVAILPMATVAASHLLLPIALNPALMTFSW</sequence>
<name>A0ACC3DGC2_9PEZI</name>
<dbReference type="Proteomes" id="UP001186974">
    <property type="component" value="Unassembled WGS sequence"/>
</dbReference>
<reference evidence="1" key="1">
    <citation type="submission" date="2024-09" db="EMBL/GenBank/DDBJ databases">
        <title>Black Yeasts Isolated from many extreme environments.</title>
        <authorList>
            <person name="Coleine C."/>
            <person name="Stajich J.E."/>
            <person name="Selbmann L."/>
        </authorList>
    </citation>
    <scope>NUCLEOTIDE SEQUENCE</scope>
    <source>
        <strain evidence="1">CCFEE 5737</strain>
    </source>
</reference>
<evidence type="ECO:0000313" key="1">
    <source>
        <dbReference type="EMBL" id="KAK3069267.1"/>
    </source>
</evidence>
<organism evidence="1 2">
    <name type="scientific">Coniosporium uncinatum</name>
    <dbReference type="NCBI Taxonomy" id="93489"/>
    <lineage>
        <taxon>Eukaryota</taxon>
        <taxon>Fungi</taxon>
        <taxon>Dikarya</taxon>
        <taxon>Ascomycota</taxon>
        <taxon>Pezizomycotina</taxon>
        <taxon>Dothideomycetes</taxon>
        <taxon>Dothideomycetes incertae sedis</taxon>
        <taxon>Coniosporium</taxon>
    </lineage>
</organism>
<accession>A0ACC3DGC2</accession>